<dbReference type="SFLD" id="SFLDS00003">
    <property type="entry name" value="Haloacid_Dehalogenase"/>
    <property type="match status" value="1"/>
</dbReference>
<evidence type="ECO:0000313" key="6">
    <source>
        <dbReference type="Proteomes" id="UP000186878"/>
    </source>
</evidence>
<dbReference type="InterPro" id="IPR023214">
    <property type="entry name" value="HAD_sf"/>
</dbReference>
<dbReference type="PANTHER" id="PTHR46193">
    <property type="entry name" value="6-PHOSPHOGLUCONATE PHOSPHATASE"/>
    <property type="match status" value="1"/>
</dbReference>
<comment type="cofactor">
    <cofactor evidence="1">
        <name>Mg(2+)</name>
        <dbReference type="ChEBI" id="CHEBI:18420"/>
    </cofactor>
</comment>
<dbReference type="GO" id="GO:0003824">
    <property type="term" value="F:catalytic activity"/>
    <property type="evidence" value="ECO:0007669"/>
    <property type="project" value="UniProtKB-ARBA"/>
</dbReference>
<accession>A0A1Q8SST7</accession>
<dbReference type="InterPro" id="IPR023198">
    <property type="entry name" value="PGP-like_dom2"/>
</dbReference>
<dbReference type="STRING" id="404433.BTW07_08690"/>
<evidence type="ECO:0000256" key="3">
    <source>
        <dbReference type="ARBA" id="ARBA00022723"/>
    </source>
</evidence>
<dbReference type="RefSeq" id="WP_075569787.1">
    <property type="nucleotide sequence ID" value="NZ_MSDO01000010.1"/>
</dbReference>
<dbReference type="CDD" id="cd07526">
    <property type="entry name" value="HAD_BPGM_like"/>
    <property type="match status" value="1"/>
</dbReference>
<dbReference type="EMBL" id="MSDO01000010">
    <property type="protein sequence ID" value="OLO04498.1"/>
    <property type="molecule type" value="Genomic_DNA"/>
</dbReference>
<dbReference type="AlphaFoldDB" id="A0A1Q8SST7"/>
<name>A0A1Q8SST7_9GAMM</name>
<evidence type="ECO:0000256" key="1">
    <source>
        <dbReference type="ARBA" id="ARBA00001946"/>
    </source>
</evidence>
<comment type="similarity">
    <text evidence="2">Belongs to the HAD-like hydrolase superfamily. CbbY/CbbZ/Gph/YieH family.</text>
</comment>
<dbReference type="InterPro" id="IPR036412">
    <property type="entry name" value="HAD-like_sf"/>
</dbReference>
<dbReference type="NCBIfam" id="TIGR01509">
    <property type="entry name" value="HAD-SF-IA-v3"/>
    <property type="match status" value="1"/>
</dbReference>
<keyword evidence="4" id="KW-0460">Magnesium</keyword>
<sequence length="226" mass="24575">MPDPLCLLFDCDGTLVDSEPLLAEVMAKYLNQAGLPFQPDDYMKAFRGARFASIVSHLEREHGALDEAVRQHIETSMRQEMYERMADELEPIAGVPEALDALGSLPRCVASNGPETKIRRALDSTGLRGFFGDHIYSAYTVGSWKPAPGLFLHAGRDMGFDPADCIVIDDAQVGVRAALAAGMRVVHINRFADLEPTPAGAIGIRDMRELPGVIDRLMPALAVGNL</sequence>
<reference evidence="5 6" key="1">
    <citation type="submission" date="2016-12" db="EMBL/GenBank/DDBJ databases">
        <title>Draft genome sequences of strains Salinicola socius SMB35, Salinicola sp. MH3R3-1 and Chromohalobacter sp. SMB17 from the Verkhnekamsk potash mining region of Russia.</title>
        <authorList>
            <person name="Mavrodi D.V."/>
            <person name="Olsson B.E."/>
            <person name="Korsakova E.S."/>
            <person name="Pyankova A."/>
            <person name="Mavrodi O.V."/>
            <person name="Plotnikova E.G."/>
        </authorList>
    </citation>
    <scope>NUCLEOTIDE SEQUENCE [LARGE SCALE GENOMIC DNA]</scope>
    <source>
        <strain evidence="5 6">SMB35</strain>
    </source>
</reference>
<dbReference type="Pfam" id="PF00702">
    <property type="entry name" value="Hydrolase"/>
    <property type="match status" value="1"/>
</dbReference>
<dbReference type="Proteomes" id="UP000186878">
    <property type="component" value="Unassembled WGS sequence"/>
</dbReference>
<evidence type="ECO:0000313" key="5">
    <source>
        <dbReference type="EMBL" id="OLO04498.1"/>
    </source>
</evidence>
<evidence type="ECO:0000256" key="4">
    <source>
        <dbReference type="ARBA" id="ARBA00022842"/>
    </source>
</evidence>
<keyword evidence="3" id="KW-0479">Metal-binding</keyword>
<dbReference type="InterPro" id="IPR051600">
    <property type="entry name" value="Beta-PGM-like"/>
</dbReference>
<dbReference type="SUPFAM" id="SSF56784">
    <property type="entry name" value="HAD-like"/>
    <property type="match status" value="1"/>
</dbReference>
<dbReference type="Gene3D" id="3.40.50.1000">
    <property type="entry name" value="HAD superfamily/HAD-like"/>
    <property type="match status" value="1"/>
</dbReference>
<dbReference type="SFLD" id="SFLDG01129">
    <property type="entry name" value="C1.5:_HAD__Beta-PGM__Phosphata"/>
    <property type="match status" value="1"/>
</dbReference>
<dbReference type="PANTHER" id="PTHR46193:SF10">
    <property type="entry name" value="6-PHOSPHOGLUCONATE PHOSPHATASE"/>
    <property type="match status" value="1"/>
</dbReference>
<dbReference type="OrthoDB" id="9800058at2"/>
<organism evidence="5 6">
    <name type="scientific">Salinicola socius</name>
    <dbReference type="NCBI Taxonomy" id="404433"/>
    <lineage>
        <taxon>Bacteria</taxon>
        <taxon>Pseudomonadati</taxon>
        <taxon>Pseudomonadota</taxon>
        <taxon>Gammaproteobacteria</taxon>
        <taxon>Oceanospirillales</taxon>
        <taxon>Halomonadaceae</taxon>
        <taxon>Salinicola</taxon>
    </lineage>
</organism>
<protein>
    <submittedName>
        <fullName evidence="5">Haloacid dehalogenase</fullName>
    </submittedName>
</protein>
<dbReference type="GO" id="GO:0046872">
    <property type="term" value="F:metal ion binding"/>
    <property type="evidence" value="ECO:0007669"/>
    <property type="project" value="UniProtKB-KW"/>
</dbReference>
<gene>
    <name evidence="5" type="ORF">BTW07_08690</name>
</gene>
<comment type="caution">
    <text evidence="5">The sequence shown here is derived from an EMBL/GenBank/DDBJ whole genome shotgun (WGS) entry which is preliminary data.</text>
</comment>
<proteinExistence type="inferred from homology"/>
<dbReference type="InterPro" id="IPR006439">
    <property type="entry name" value="HAD-SF_hydro_IA"/>
</dbReference>
<dbReference type="SFLD" id="SFLDG01135">
    <property type="entry name" value="C1.5.6:_HAD__Beta-PGM__Phospha"/>
    <property type="match status" value="1"/>
</dbReference>
<keyword evidence="6" id="KW-1185">Reference proteome</keyword>
<dbReference type="Gene3D" id="1.10.150.240">
    <property type="entry name" value="Putative phosphatase, domain 2"/>
    <property type="match status" value="1"/>
</dbReference>
<evidence type="ECO:0000256" key="2">
    <source>
        <dbReference type="ARBA" id="ARBA00006171"/>
    </source>
</evidence>